<gene>
    <name evidence="2" type="ORF">RB636_22540</name>
</gene>
<dbReference type="Proteomes" id="UP001348265">
    <property type="component" value="Unassembled WGS sequence"/>
</dbReference>
<accession>A0ABU7WWQ4</accession>
<evidence type="ECO:0000313" key="2">
    <source>
        <dbReference type="EMBL" id="MEF3115961.1"/>
    </source>
</evidence>
<proteinExistence type="predicted"/>
<evidence type="ECO:0000256" key="1">
    <source>
        <dbReference type="SAM" id="MobiDB-lite"/>
    </source>
</evidence>
<sequence length="185" mass="19835">MECIHLDAQVGDLSGVLSPARNLERLPLPADELPAGARGFATAPGHDDPSGKRCVKDLELQHIRGAGADGQEVEIRSRHNCWKHGEDLVIRSSDVTGFHAGSTEGDDRGDCQDDWEGLGTVILDEILPHRDGCSHEIAFWDGCSHEIAFWDGCSHEIARSGTARSPSSAGGLGATWTETDCPGNR</sequence>
<comment type="caution">
    <text evidence="2">The sequence shown here is derived from an EMBL/GenBank/DDBJ whole genome shotgun (WGS) entry which is preliminary data.</text>
</comment>
<dbReference type="EMBL" id="JAVFKM010000011">
    <property type="protein sequence ID" value="MEF3115961.1"/>
    <property type="molecule type" value="Genomic_DNA"/>
</dbReference>
<reference evidence="2 3" key="1">
    <citation type="submission" date="2023-08" db="EMBL/GenBank/DDBJ databases">
        <authorList>
            <person name="Sharma P."/>
            <person name="Verma V."/>
            <person name="Mohan M.K."/>
            <person name="Dubey A.K."/>
        </authorList>
    </citation>
    <scope>NUCLEOTIDE SEQUENCE [LARGE SCALE GENOMIC DNA]</scope>
    <source>
        <strain evidence="2 3">ADP4</strain>
    </source>
</reference>
<protein>
    <submittedName>
        <fullName evidence="2">Uncharacterized protein</fullName>
    </submittedName>
</protein>
<name>A0ABU7WWQ4_9ACTN</name>
<evidence type="ECO:0000313" key="3">
    <source>
        <dbReference type="Proteomes" id="UP001348265"/>
    </source>
</evidence>
<keyword evidence="3" id="KW-1185">Reference proteome</keyword>
<organism evidence="2 3">
    <name type="scientific">Streptomyces chrestomyceticus</name>
    <dbReference type="NCBI Taxonomy" id="68185"/>
    <lineage>
        <taxon>Bacteria</taxon>
        <taxon>Bacillati</taxon>
        <taxon>Actinomycetota</taxon>
        <taxon>Actinomycetes</taxon>
        <taxon>Kitasatosporales</taxon>
        <taxon>Streptomycetaceae</taxon>
        <taxon>Streptomyces</taxon>
    </lineage>
</organism>
<dbReference type="RefSeq" id="WP_331787888.1">
    <property type="nucleotide sequence ID" value="NZ_JAVFKM010000011.1"/>
</dbReference>
<feature type="region of interest" description="Disordered" evidence="1">
    <location>
        <begin position="160"/>
        <end position="185"/>
    </location>
</feature>